<reference evidence="2" key="1">
    <citation type="journal article" date="2002" name="Science">
        <title>The draft genome of Ciona intestinalis: insights into chordate and vertebrate origins.</title>
        <authorList>
            <person name="Dehal P."/>
            <person name="Satou Y."/>
            <person name="Campbell R.K."/>
            <person name="Chapman J."/>
            <person name="Degnan B."/>
            <person name="De Tomaso A."/>
            <person name="Davidson B."/>
            <person name="Di Gregorio A."/>
            <person name="Gelpke M."/>
            <person name="Goodstein D.M."/>
            <person name="Harafuji N."/>
            <person name="Hastings K.E."/>
            <person name="Ho I."/>
            <person name="Hotta K."/>
            <person name="Huang W."/>
            <person name="Kawashima T."/>
            <person name="Lemaire P."/>
            <person name="Martinez D."/>
            <person name="Meinertzhagen I.A."/>
            <person name="Necula S."/>
            <person name="Nonaka M."/>
            <person name="Putnam N."/>
            <person name="Rash S."/>
            <person name="Saiga H."/>
            <person name="Satake M."/>
            <person name="Terry A."/>
            <person name="Yamada L."/>
            <person name="Wang H.G."/>
            <person name="Awazu S."/>
            <person name="Azumi K."/>
            <person name="Boore J."/>
            <person name="Branno M."/>
            <person name="Chin-Bow S."/>
            <person name="DeSantis R."/>
            <person name="Doyle S."/>
            <person name="Francino P."/>
            <person name="Keys D.N."/>
            <person name="Haga S."/>
            <person name="Hayashi H."/>
            <person name="Hino K."/>
            <person name="Imai K.S."/>
            <person name="Inaba K."/>
            <person name="Kano S."/>
            <person name="Kobayashi K."/>
            <person name="Kobayashi M."/>
            <person name="Lee B.I."/>
            <person name="Makabe K.W."/>
            <person name="Manohar C."/>
            <person name="Matassi G."/>
            <person name="Medina M."/>
            <person name="Mochizuki Y."/>
            <person name="Mount S."/>
            <person name="Morishita T."/>
            <person name="Miura S."/>
            <person name="Nakayama A."/>
            <person name="Nishizaka S."/>
            <person name="Nomoto H."/>
            <person name="Ohta F."/>
            <person name="Oishi K."/>
            <person name="Rigoutsos I."/>
            <person name="Sano M."/>
            <person name="Sasaki A."/>
            <person name="Sasakura Y."/>
            <person name="Shoguchi E."/>
            <person name="Shin-i T."/>
            <person name="Spagnuolo A."/>
            <person name="Stainier D."/>
            <person name="Suzuki M.M."/>
            <person name="Tassy O."/>
            <person name="Takatori N."/>
            <person name="Tokuoka M."/>
            <person name="Yagi K."/>
            <person name="Yoshizaki F."/>
            <person name="Wada S."/>
            <person name="Zhang C."/>
            <person name="Hyatt P.D."/>
            <person name="Larimer F."/>
            <person name="Detter C."/>
            <person name="Doggett N."/>
            <person name="Glavina T."/>
            <person name="Hawkins T."/>
            <person name="Richardson P."/>
            <person name="Lucas S."/>
            <person name="Kohara Y."/>
            <person name="Levine M."/>
            <person name="Satoh N."/>
            <person name="Rokhsar D.S."/>
        </authorList>
    </citation>
    <scope>NUCLEOTIDE SEQUENCE [LARGE SCALE GENOMIC DNA]</scope>
</reference>
<dbReference type="HOGENOM" id="CLU_3224250_0_0_1"/>
<dbReference type="Ensembl" id="ENSCINT00000033171.1">
    <property type="protein sequence ID" value="ENSCINP00000035566.1"/>
    <property type="gene ID" value="ENSCING00000021145.1"/>
</dbReference>
<sequence length="44" mass="5563">MPRYNEHKLYKMSMESVCCNIIHYDVIYYVYYKHKQVLLIKYLQ</sequence>
<dbReference type="Proteomes" id="UP000008144">
    <property type="component" value="Unassembled WGS sequence"/>
</dbReference>
<reference evidence="1" key="3">
    <citation type="submission" date="2025-09" db="UniProtKB">
        <authorList>
            <consortium name="Ensembl"/>
        </authorList>
    </citation>
    <scope>IDENTIFICATION</scope>
</reference>
<evidence type="ECO:0000313" key="1">
    <source>
        <dbReference type="Ensembl" id="ENSCINP00000035566.1"/>
    </source>
</evidence>
<dbReference type="InParanoid" id="H2Y0Y2"/>
<name>H2Y0Y2_CIOIN</name>
<organism evidence="1 2">
    <name type="scientific">Ciona intestinalis</name>
    <name type="common">Transparent sea squirt</name>
    <name type="synonym">Ascidia intestinalis</name>
    <dbReference type="NCBI Taxonomy" id="7719"/>
    <lineage>
        <taxon>Eukaryota</taxon>
        <taxon>Metazoa</taxon>
        <taxon>Chordata</taxon>
        <taxon>Tunicata</taxon>
        <taxon>Ascidiacea</taxon>
        <taxon>Phlebobranchia</taxon>
        <taxon>Cionidae</taxon>
        <taxon>Ciona</taxon>
    </lineage>
</organism>
<accession>H2Y0Y2</accession>
<dbReference type="AlphaFoldDB" id="H2Y0Y2"/>
<proteinExistence type="predicted"/>
<evidence type="ECO:0000313" key="2">
    <source>
        <dbReference type="Proteomes" id="UP000008144"/>
    </source>
</evidence>
<keyword evidence="2" id="KW-1185">Reference proteome</keyword>
<protein>
    <submittedName>
        <fullName evidence="1">Uncharacterized protein</fullName>
    </submittedName>
</protein>
<reference evidence="1" key="2">
    <citation type="submission" date="2025-08" db="UniProtKB">
        <authorList>
            <consortium name="Ensembl"/>
        </authorList>
    </citation>
    <scope>IDENTIFICATION</scope>
</reference>